<keyword evidence="15" id="KW-0325">Glycoprotein</keyword>
<evidence type="ECO:0000256" key="16">
    <source>
        <dbReference type="ARBA" id="ARBA00023201"/>
    </source>
</evidence>
<keyword evidence="8" id="KW-0630">Potassium</keyword>
<reference evidence="19" key="2">
    <citation type="submission" date="2025-09" db="UniProtKB">
        <authorList>
            <consortium name="Ensembl"/>
        </authorList>
    </citation>
    <scope>IDENTIFICATION</scope>
</reference>
<protein>
    <recommendedName>
        <fullName evidence="17">Sodium/potassium-transporting ATPase subunit beta-3</fullName>
    </recommendedName>
</protein>
<dbReference type="GO" id="GO:0005890">
    <property type="term" value="C:sodium:potassium-exchanging ATPase complex"/>
    <property type="evidence" value="ECO:0007669"/>
    <property type="project" value="InterPro"/>
</dbReference>
<name>A0A8C9FX04_PAVCR</name>
<proteinExistence type="inferred from homology"/>
<keyword evidence="7 18" id="KW-0812">Transmembrane</keyword>
<evidence type="ECO:0000256" key="3">
    <source>
        <dbReference type="ARBA" id="ARBA00022448"/>
    </source>
</evidence>
<dbReference type="Ensembl" id="ENSPSTT00000022635.1">
    <property type="protein sequence ID" value="ENSPSTP00000021554.1"/>
    <property type="gene ID" value="ENSPSTG00000015703.1"/>
</dbReference>
<keyword evidence="9" id="KW-0735">Signal-anchor</keyword>
<dbReference type="GO" id="GO:0036376">
    <property type="term" value="P:sodium ion export across plasma membrane"/>
    <property type="evidence" value="ECO:0007669"/>
    <property type="project" value="TreeGrafter"/>
</dbReference>
<dbReference type="GO" id="GO:0006883">
    <property type="term" value="P:intracellular sodium ion homeostasis"/>
    <property type="evidence" value="ECO:0007669"/>
    <property type="project" value="TreeGrafter"/>
</dbReference>
<keyword evidence="4" id="KW-1003">Cell membrane</keyword>
<dbReference type="PANTHER" id="PTHR11523">
    <property type="entry name" value="SODIUM/POTASSIUM-DEPENDENT ATPASE BETA SUBUNIT"/>
    <property type="match status" value="1"/>
</dbReference>
<reference evidence="19" key="1">
    <citation type="submission" date="2025-08" db="UniProtKB">
        <authorList>
            <consortium name="Ensembl"/>
        </authorList>
    </citation>
    <scope>IDENTIFICATION</scope>
</reference>
<evidence type="ECO:0000256" key="7">
    <source>
        <dbReference type="ARBA" id="ARBA00022692"/>
    </source>
</evidence>
<dbReference type="InterPro" id="IPR000402">
    <property type="entry name" value="Na/K_ATPase_sub_beta"/>
</dbReference>
<evidence type="ECO:0000256" key="2">
    <source>
        <dbReference type="ARBA" id="ARBA00005876"/>
    </source>
</evidence>
<comment type="similarity">
    <text evidence="2">Belongs to the X(+)/potassium ATPases subunit beta family.</text>
</comment>
<keyword evidence="10 18" id="KW-1133">Transmembrane helix</keyword>
<evidence type="ECO:0000313" key="20">
    <source>
        <dbReference type="Proteomes" id="UP000694428"/>
    </source>
</evidence>
<keyword evidence="14" id="KW-1015">Disulfide bond</keyword>
<keyword evidence="12" id="KW-0406">Ion transport</keyword>
<evidence type="ECO:0000256" key="5">
    <source>
        <dbReference type="ARBA" id="ARBA00022538"/>
    </source>
</evidence>
<evidence type="ECO:0000256" key="12">
    <source>
        <dbReference type="ARBA" id="ARBA00023065"/>
    </source>
</evidence>
<dbReference type="GO" id="GO:0030007">
    <property type="term" value="P:intracellular potassium ion homeostasis"/>
    <property type="evidence" value="ECO:0007669"/>
    <property type="project" value="TreeGrafter"/>
</dbReference>
<evidence type="ECO:0000256" key="15">
    <source>
        <dbReference type="ARBA" id="ARBA00023180"/>
    </source>
</evidence>
<sequence length="225" mass="25851">MSKETKKPFRQSVAEWRQFVYNPNSGEFLGRTAKSWGLILLFYLVFYGFLAALFTFTMWVMLQTLSNDIPKYRDRISSPGLMISPKPDTALEFYFNKSDAQSYAEYVSTLRKFLETSCYQIWSCRGNSSDKGYIGVLSFWDPGAVEINYFPSGGLIDLMYFPYYGKTLHAHYLQPLVAVQLAINSNSTNEEIAIECKILGSPNLKNEDDRDKFLGRIAFKVEMTE</sequence>
<dbReference type="GO" id="GO:1990573">
    <property type="term" value="P:potassium ion import across plasma membrane"/>
    <property type="evidence" value="ECO:0007669"/>
    <property type="project" value="TreeGrafter"/>
</dbReference>
<dbReference type="Pfam" id="PF00287">
    <property type="entry name" value="Na_K-ATPase"/>
    <property type="match status" value="2"/>
</dbReference>
<organism evidence="19 20">
    <name type="scientific">Pavo cristatus</name>
    <name type="common">Indian peafowl</name>
    <name type="synonym">Blue peafowl</name>
    <dbReference type="NCBI Taxonomy" id="9049"/>
    <lineage>
        <taxon>Eukaryota</taxon>
        <taxon>Metazoa</taxon>
        <taxon>Chordata</taxon>
        <taxon>Craniata</taxon>
        <taxon>Vertebrata</taxon>
        <taxon>Euteleostomi</taxon>
        <taxon>Archelosauria</taxon>
        <taxon>Archosauria</taxon>
        <taxon>Dinosauria</taxon>
        <taxon>Saurischia</taxon>
        <taxon>Theropoda</taxon>
        <taxon>Coelurosauria</taxon>
        <taxon>Aves</taxon>
        <taxon>Neognathae</taxon>
        <taxon>Galloanserae</taxon>
        <taxon>Galliformes</taxon>
        <taxon>Phasianidae</taxon>
        <taxon>Phasianinae</taxon>
        <taxon>Pavo</taxon>
    </lineage>
</organism>
<keyword evidence="11" id="KW-0915">Sodium</keyword>
<evidence type="ECO:0000256" key="14">
    <source>
        <dbReference type="ARBA" id="ARBA00023157"/>
    </source>
</evidence>
<evidence type="ECO:0000256" key="13">
    <source>
        <dbReference type="ARBA" id="ARBA00023136"/>
    </source>
</evidence>
<evidence type="ECO:0000256" key="4">
    <source>
        <dbReference type="ARBA" id="ARBA00022475"/>
    </source>
</evidence>
<feature type="transmembrane region" description="Helical" evidence="18">
    <location>
        <begin position="38"/>
        <end position="62"/>
    </location>
</feature>
<keyword evidence="6" id="KW-0740">Sodium/potassium transport</keyword>
<evidence type="ECO:0000256" key="6">
    <source>
        <dbReference type="ARBA" id="ARBA00022607"/>
    </source>
</evidence>
<dbReference type="GO" id="GO:0001671">
    <property type="term" value="F:ATPase activator activity"/>
    <property type="evidence" value="ECO:0007669"/>
    <property type="project" value="TreeGrafter"/>
</dbReference>
<dbReference type="InterPro" id="IPR038702">
    <property type="entry name" value="Na/K_ATPase_sub_beta_sf"/>
</dbReference>
<evidence type="ECO:0000256" key="10">
    <source>
        <dbReference type="ARBA" id="ARBA00022989"/>
    </source>
</evidence>
<keyword evidence="16" id="KW-0739">Sodium transport</keyword>
<dbReference type="FunFam" id="1.20.5.170:FF:000068">
    <property type="entry name" value="Sodium/potassium-transporting ATPase subunit beta"/>
    <property type="match status" value="1"/>
</dbReference>
<comment type="subcellular location">
    <subcellularLocation>
        <location evidence="1">Cell membrane</location>
        <topology evidence="1">Single-pass type II membrane protein</topology>
    </subcellularLocation>
</comment>
<keyword evidence="13 18" id="KW-0472">Membrane</keyword>
<dbReference type="Gene3D" id="2.60.40.1660">
    <property type="entry name" value="Na, k-atpase alpha subunit"/>
    <property type="match status" value="2"/>
</dbReference>
<evidence type="ECO:0000256" key="9">
    <source>
        <dbReference type="ARBA" id="ARBA00022968"/>
    </source>
</evidence>
<evidence type="ECO:0000256" key="18">
    <source>
        <dbReference type="SAM" id="Phobius"/>
    </source>
</evidence>
<evidence type="ECO:0000256" key="17">
    <source>
        <dbReference type="ARBA" id="ARBA00041204"/>
    </source>
</evidence>
<dbReference type="AlphaFoldDB" id="A0A8C9FX04"/>
<accession>A0A8C9FX04</accession>
<dbReference type="PROSITE" id="PS00390">
    <property type="entry name" value="ATPASE_NA_K_BETA_1"/>
    <property type="match status" value="1"/>
</dbReference>
<evidence type="ECO:0000313" key="19">
    <source>
        <dbReference type="Ensembl" id="ENSPSTP00000021554.1"/>
    </source>
</evidence>
<dbReference type="Proteomes" id="UP000694428">
    <property type="component" value="Unplaced"/>
</dbReference>
<evidence type="ECO:0000256" key="11">
    <source>
        <dbReference type="ARBA" id="ARBA00023053"/>
    </source>
</evidence>
<evidence type="ECO:0000256" key="8">
    <source>
        <dbReference type="ARBA" id="ARBA00022958"/>
    </source>
</evidence>
<keyword evidence="20" id="KW-1185">Reference proteome</keyword>
<evidence type="ECO:0000256" key="1">
    <source>
        <dbReference type="ARBA" id="ARBA00004401"/>
    </source>
</evidence>
<dbReference type="Gene3D" id="1.20.5.170">
    <property type="match status" value="1"/>
</dbReference>
<keyword evidence="3" id="KW-0813">Transport</keyword>
<keyword evidence="5" id="KW-0633">Potassium transport</keyword>
<dbReference type="PANTHER" id="PTHR11523:SF47">
    <property type="entry name" value="SODIUM_POTASSIUM-TRANSPORTING ATPASE SUBUNIT BETA-3"/>
    <property type="match status" value="1"/>
</dbReference>